<evidence type="ECO:0000256" key="1">
    <source>
        <dbReference type="SAM" id="Phobius"/>
    </source>
</evidence>
<dbReference type="RefSeq" id="WP_131151280.1">
    <property type="nucleotide sequence ID" value="NZ_SJTG01000001.1"/>
</dbReference>
<feature type="transmembrane region" description="Helical" evidence="1">
    <location>
        <begin position="12"/>
        <end position="33"/>
    </location>
</feature>
<proteinExistence type="predicted"/>
<dbReference type="AlphaFoldDB" id="A0A4R0Z115"/>
<keyword evidence="1" id="KW-0812">Transmembrane</keyword>
<dbReference type="Proteomes" id="UP000291822">
    <property type="component" value="Unassembled WGS sequence"/>
</dbReference>
<feature type="transmembrane region" description="Helical" evidence="1">
    <location>
        <begin position="115"/>
        <end position="133"/>
    </location>
</feature>
<feature type="transmembrane region" description="Helical" evidence="1">
    <location>
        <begin position="74"/>
        <end position="95"/>
    </location>
</feature>
<organism evidence="2 3">
    <name type="scientific">Dyella soli</name>
    <dbReference type="NCBI Taxonomy" id="522319"/>
    <lineage>
        <taxon>Bacteria</taxon>
        <taxon>Pseudomonadati</taxon>
        <taxon>Pseudomonadota</taxon>
        <taxon>Gammaproteobacteria</taxon>
        <taxon>Lysobacterales</taxon>
        <taxon>Rhodanobacteraceae</taxon>
        <taxon>Dyella</taxon>
    </lineage>
</organism>
<keyword evidence="3" id="KW-1185">Reference proteome</keyword>
<keyword evidence="1" id="KW-0472">Membrane</keyword>
<feature type="transmembrane region" description="Helical" evidence="1">
    <location>
        <begin position="139"/>
        <end position="160"/>
    </location>
</feature>
<sequence>MNVDQIYPHIRVVLSIILGLGITKLLQGIALMIEQQRRHSWSWMHMAWVAWALISIVTFWWWEFRLVEVRHWTFGTYLFVIGYCSLYYMVATLLFPINVADFGSYESYLIQRRRWFFGLIALITLMDLFDTALKGEQRWHVLGGAYQVHTVVMLMVAGLGMWRSERLVQQGVALAALGYQAIYFAAEYFTLSPD</sequence>
<protein>
    <submittedName>
        <fullName evidence="2">Uncharacterized protein</fullName>
    </submittedName>
</protein>
<evidence type="ECO:0000313" key="3">
    <source>
        <dbReference type="Proteomes" id="UP000291822"/>
    </source>
</evidence>
<dbReference type="EMBL" id="SJTG01000001">
    <property type="protein sequence ID" value="TCI11940.1"/>
    <property type="molecule type" value="Genomic_DNA"/>
</dbReference>
<evidence type="ECO:0000313" key="2">
    <source>
        <dbReference type="EMBL" id="TCI11940.1"/>
    </source>
</evidence>
<name>A0A4R0Z115_9GAMM</name>
<comment type="caution">
    <text evidence="2">The sequence shown here is derived from an EMBL/GenBank/DDBJ whole genome shotgun (WGS) entry which is preliminary data.</text>
</comment>
<accession>A0A4R0Z115</accession>
<gene>
    <name evidence="2" type="ORF">EZM97_00795</name>
</gene>
<keyword evidence="1" id="KW-1133">Transmembrane helix</keyword>
<feature type="transmembrane region" description="Helical" evidence="1">
    <location>
        <begin position="172"/>
        <end position="191"/>
    </location>
</feature>
<feature type="transmembrane region" description="Helical" evidence="1">
    <location>
        <begin position="45"/>
        <end position="62"/>
    </location>
</feature>
<reference evidence="2 3" key="1">
    <citation type="submission" date="2019-02" db="EMBL/GenBank/DDBJ databases">
        <title>Dyella amyloliquefaciens sp. nov., isolated from forest soil.</title>
        <authorList>
            <person name="Gao Z.-H."/>
            <person name="Qiu L.-H."/>
        </authorList>
    </citation>
    <scope>NUCLEOTIDE SEQUENCE [LARGE SCALE GENOMIC DNA]</scope>
    <source>
        <strain evidence="2 3">KACC 12747</strain>
    </source>
</reference>